<dbReference type="AlphaFoldDB" id="A0A5J6MFN0"/>
<proteinExistence type="predicted"/>
<protein>
    <recommendedName>
        <fullName evidence="3">PAS domain-containing protein</fullName>
    </recommendedName>
</protein>
<evidence type="ECO:0000313" key="2">
    <source>
        <dbReference type="Proteomes" id="UP000326202"/>
    </source>
</evidence>
<sequence>MYQFLERDQLQSVDIDRLYRHWDALRQGRAFPSKGDIDPTAIVSCLPFMSIAEIHQEPLRIRYRLVGTEIVRLRGVDFTWEWLHELGWNQETVAEFLTQYDTMLRKRKPIFGVDDILWVDGRTRLYEWALMPLSDDGNTISHCLVIEDLRASGRPLR</sequence>
<dbReference type="OrthoDB" id="7346466at2"/>
<evidence type="ECO:0000313" key="1">
    <source>
        <dbReference type="EMBL" id="QEX16243.1"/>
    </source>
</evidence>
<dbReference type="RefSeq" id="WP_151176622.1">
    <property type="nucleotide sequence ID" value="NZ_CP042906.1"/>
</dbReference>
<dbReference type="KEGG" id="htq:FRZ44_15350"/>
<name>A0A5J6MFN0_9PROT</name>
<organism evidence="1 2">
    <name type="scientific">Hypericibacter terrae</name>
    <dbReference type="NCBI Taxonomy" id="2602015"/>
    <lineage>
        <taxon>Bacteria</taxon>
        <taxon>Pseudomonadati</taxon>
        <taxon>Pseudomonadota</taxon>
        <taxon>Alphaproteobacteria</taxon>
        <taxon>Rhodospirillales</taxon>
        <taxon>Dongiaceae</taxon>
        <taxon>Hypericibacter</taxon>
    </lineage>
</organism>
<accession>A0A5J6MFN0</accession>
<dbReference type="Pfam" id="PF07310">
    <property type="entry name" value="PAS_5"/>
    <property type="match status" value="1"/>
</dbReference>
<dbReference type="InterPro" id="IPR009922">
    <property type="entry name" value="DUF1457"/>
</dbReference>
<reference evidence="1 2" key="1">
    <citation type="submission" date="2019-08" db="EMBL/GenBank/DDBJ databases">
        <title>Hyperibacter terrae gen. nov., sp. nov. and Hyperibacter viscosus sp. nov., two new members in the family Rhodospirillaceae isolated from the rhizosphere of Hypericum perforatum.</title>
        <authorList>
            <person name="Noviana Z."/>
        </authorList>
    </citation>
    <scope>NUCLEOTIDE SEQUENCE [LARGE SCALE GENOMIC DNA]</scope>
    <source>
        <strain evidence="1 2">R5913</strain>
    </source>
</reference>
<dbReference type="Proteomes" id="UP000326202">
    <property type="component" value="Chromosome"/>
</dbReference>
<keyword evidence="2" id="KW-1185">Reference proteome</keyword>
<dbReference type="EMBL" id="CP042906">
    <property type="protein sequence ID" value="QEX16243.1"/>
    <property type="molecule type" value="Genomic_DNA"/>
</dbReference>
<gene>
    <name evidence="1" type="ORF">FRZ44_15350</name>
</gene>
<evidence type="ECO:0008006" key="3">
    <source>
        <dbReference type="Google" id="ProtNLM"/>
    </source>
</evidence>